<dbReference type="Pfam" id="PF20046">
    <property type="entry name" value="DUF6448"/>
    <property type="match status" value="1"/>
</dbReference>
<dbReference type="OrthoDB" id="2168082at2"/>
<feature type="chain" id="PRO_5010230519" evidence="3">
    <location>
        <begin position="31"/>
        <end position="259"/>
    </location>
</feature>
<evidence type="ECO:0000256" key="2">
    <source>
        <dbReference type="SAM" id="Phobius"/>
    </source>
</evidence>
<dbReference type="EMBL" id="LWAE01000002">
    <property type="protein sequence ID" value="KZL92736.1"/>
    <property type="molecule type" value="Genomic_DNA"/>
</dbReference>
<keyword evidence="2" id="KW-1133">Transmembrane helix</keyword>
<comment type="caution">
    <text evidence="4">The sequence shown here is derived from an EMBL/GenBank/DDBJ whole genome shotgun (WGS) entry which is preliminary data.</text>
</comment>
<feature type="transmembrane region" description="Helical" evidence="2">
    <location>
        <begin position="236"/>
        <end position="254"/>
    </location>
</feature>
<keyword evidence="3" id="KW-0732">Signal</keyword>
<evidence type="ECO:0000313" key="4">
    <source>
        <dbReference type="EMBL" id="KZL92736.1"/>
    </source>
</evidence>
<evidence type="ECO:0000256" key="1">
    <source>
        <dbReference type="SAM" id="MobiDB-lite"/>
    </source>
</evidence>
<feature type="region of interest" description="Disordered" evidence="1">
    <location>
        <begin position="189"/>
        <end position="232"/>
    </location>
</feature>
<name>A0A161XEB3_9CLOT</name>
<feature type="compositionally biased region" description="Low complexity" evidence="1">
    <location>
        <begin position="192"/>
        <end position="203"/>
    </location>
</feature>
<dbReference type="AlphaFoldDB" id="A0A161XEB3"/>
<dbReference type="PATRIC" id="fig|1121326.3.peg.2552"/>
<dbReference type="InterPro" id="IPR045613">
    <property type="entry name" value="DUF6448"/>
</dbReference>
<protein>
    <submittedName>
        <fullName evidence="4">Uncharacterized protein</fullName>
    </submittedName>
</protein>
<proteinExistence type="predicted"/>
<evidence type="ECO:0000256" key="3">
    <source>
        <dbReference type="SAM" id="SignalP"/>
    </source>
</evidence>
<gene>
    <name evidence="4" type="ORF">CLMAG_25500</name>
</gene>
<evidence type="ECO:0000313" key="5">
    <source>
        <dbReference type="Proteomes" id="UP000076603"/>
    </source>
</evidence>
<reference evidence="4 5" key="1">
    <citation type="submission" date="2016-04" db="EMBL/GenBank/DDBJ databases">
        <title>Genome sequence of Clostridium magnum DSM 2767.</title>
        <authorList>
            <person name="Poehlein A."/>
            <person name="Uhlig R."/>
            <person name="Fischer R."/>
            <person name="Bahl H."/>
            <person name="Daniel R."/>
        </authorList>
    </citation>
    <scope>NUCLEOTIDE SEQUENCE [LARGE SCALE GENOMIC DNA]</scope>
    <source>
        <strain evidence="4 5">DSM 2767</strain>
    </source>
</reference>
<dbReference type="RefSeq" id="WP_066622418.1">
    <property type="nucleotide sequence ID" value="NZ_FQXL01000021.1"/>
</dbReference>
<accession>A0A161XEB3</accession>
<dbReference type="STRING" id="1121326.CLMAG_25500"/>
<feature type="signal peptide" evidence="3">
    <location>
        <begin position="1"/>
        <end position="30"/>
    </location>
</feature>
<keyword evidence="2" id="KW-0812">Transmembrane</keyword>
<dbReference type="Proteomes" id="UP000076603">
    <property type="component" value="Unassembled WGS sequence"/>
</dbReference>
<sequence>MKKVTKSAKFIGRSLMALSIVAALPLMASAHCDTMEGPTVSDAKKALESNNVNYALKWVQPENEKAITQVFEEAMKAEKVSPEAKNLADKKFFEELVKVHRAGEGAPFTGVKPVGTPIDEKIAAADKSIEVGNLSPLEGMVPAEKMPELKERFEKVMALKNFDVNNVDAGREYIEAYVSFFKFAEGEEEGHAAQGEAQESQHAVHTAAKESEHATNTEAKENKEISNPKTADMGTIPFAVTSAITGLAALALGLKRKFQ</sequence>
<keyword evidence="5" id="KW-1185">Reference proteome</keyword>
<feature type="compositionally biased region" description="Basic and acidic residues" evidence="1">
    <location>
        <begin position="207"/>
        <end position="226"/>
    </location>
</feature>
<organism evidence="4 5">
    <name type="scientific">Clostridium magnum DSM 2767</name>
    <dbReference type="NCBI Taxonomy" id="1121326"/>
    <lineage>
        <taxon>Bacteria</taxon>
        <taxon>Bacillati</taxon>
        <taxon>Bacillota</taxon>
        <taxon>Clostridia</taxon>
        <taxon>Eubacteriales</taxon>
        <taxon>Clostridiaceae</taxon>
        <taxon>Clostridium</taxon>
    </lineage>
</organism>
<keyword evidence="2" id="KW-0472">Membrane</keyword>